<dbReference type="InterPro" id="IPR036071">
    <property type="entry name" value="AMMECR1_dom_sf"/>
</dbReference>
<feature type="region of interest" description="Disordered" evidence="1">
    <location>
        <begin position="33"/>
        <end position="148"/>
    </location>
</feature>
<reference evidence="3" key="1">
    <citation type="submission" date="2021-03" db="EMBL/GenBank/DDBJ databases">
        <authorList>
            <person name="Tagirdzhanova G."/>
        </authorList>
    </citation>
    <scope>NUCLEOTIDE SEQUENCE</scope>
</reference>
<dbReference type="InterPro" id="IPR023473">
    <property type="entry name" value="AMMECR1"/>
</dbReference>
<feature type="domain" description="AMMECR1" evidence="2">
    <location>
        <begin position="107"/>
        <end position="309"/>
    </location>
</feature>
<accession>A0A8H3IQ83</accession>
<feature type="compositionally biased region" description="Low complexity" evidence="1">
    <location>
        <begin position="95"/>
        <end position="144"/>
    </location>
</feature>
<dbReference type="Pfam" id="PF01871">
    <property type="entry name" value="AMMECR1"/>
    <property type="match status" value="1"/>
</dbReference>
<dbReference type="PROSITE" id="PS51112">
    <property type="entry name" value="AMMECR1"/>
    <property type="match status" value="1"/>
</dbReference>
<comment type="caution">
    <text evidence="3">The sequence shown here is derived from an EMBL/GenBank/DDBJ whole genome shotgun (WGS) entry which is preliminary data.</text>
</comment>
<evidence type="ECO:0000259" key="2">
    <source>
        <dbReference type="PROSITE" id="PS51112"/>
    </source>
</evidence>
<evidence type="ECO:0000313" key="4">
    <source>
        <dbReference type="Proteomes" id="UP000664521"/>
    </source>
</evidence>
<keyword evidence="4" id="KW-1185">Reference proteome</keyword>
<dbReference type="SUPFAM" id="SSF143447">
    <property type="entry name" value="AMMECR1-like"/>
    <property type="match status" value="1"/>
</dbReference>
<dbReference type="InterPro" id="IPR027485">
    <property type="entry name" value="AMMECR1_N"/>
</dbReference>
<sequence>MANTAHCLYCFEVLAATLEKRPQFTLRQVEDSWSHYQQDRSLAGPAESDHDDEMTQDEEDPEASEDEVDEDESEEEAIQQPTPSTLQLPSISRLQAASPSSASTVSTPSSLSTTSSQAALGENSKSSSKSSFFSFPKRSQQPSPAQKEEEYPLFVTWNTISSRGHKSLRGCIGTFDAKELSEGLASYALTAALDDTRFSPIVLSELPSLATAVTLLADFTPALHPMDWDLGTHGIKISFLHQGKRYGATYLPDVAVEQGWSKEQTIVSLMRKAGWVGRSADWKKVADLRVTRYTGSKANVRYADWREWRNWVESNG</sequence>
<dbReference type="Proteomes" id="UP000664521">
    <property type="component" value="Unassembled WGS sequence"/>
</dbReference>
<protein>
    <recommendedName>
        <fullName evidence="2">AMMECR1 domain-containing protein</fullName>
    </recommendedName>
</protein>
<dbReference type="EMBL" id="CAJPDS010000033">
    <property type="protein sequence ID" value="CAF9923390.1"/>
    <property type="molecule type" value="Genomic_DNA"/>
</dbReference>
<evidence type="ECO:0000256" key="1">
    <source>
        <dbReference type="SAM" id="MobiDB-lite"/>
    </source>
</evidence>
<dbReference type="AlphaFoldDB" id="A0A8H3IQ83"/>
<dbReference type="PANTHER" id="PTHR13016">
    <property type="entry name" value="AMMECR1 HOMOLOG"/>
    <property type="match status" value="1"/>
</dbReference>
<name>A0A8H3IQ83_9LECA</name>
<organism evidence="3 4">
    <name type="scientific">Heterodermia speciosa</name>
    <dbReference type="NCBI Taxonomy" id="116794"/>
    <lineage>
        <taxon>Eukaryota</taxon>
        <taxon>Fungi</taxon>
        <taxon>Dikarya</taxon>
        <taxon>Ascomycota</taxon>
        <taxon>Pezizomycotina</taxon>
        <taxon>Lecanoromycetes</taxon>
        <taxon>OSLEUM clade</taxon>
        <taxon>Lecanoromycetidae</taxon>
        <taxon>Caliciales</taxon>
        <taxon>Physciaceae</taxon>
        <taxon>Heterodermia</taxon>
    </lineage>
</organism>
<evidence type="ECO:0000313" key="3">
    <source>
        <dbReference type="EMBL" id="CAF9923390.1"/>
    </source>
</evidence>
<dbReference type="Gene3D" id="3.30.700.20">
    <property type="entry name" value="Hypothetical protein ph0010, domain 1"/>
    <property type="match status" value="1"/>
</dbReference>
<dbReference type="Gene3D" id="3.30.1490.150">
    <property type="entry name" value="Hypothetical protein ph0010, domain 2"/>
    <property type="match status" value="1"/>
</dbReference>
<proteinExistence type="predicted"/>
<dbReference type="InterPro" id="IPR002733">
    <property type="entry name" value="AMMECR1_domain"/>
</dbReference>
<dbReference type="OrthoDB" id="24630at2759"/>
<gene>
    <name evidence="3" type="ORF">HETSPECPRED_005312</name>
</gene>
<feature type="compositionally biased region" description="Polar residues" evidence="1">
    <location>
        <begin position="79"/>
        <end position="93"/>
    </location>
</feature>
<dbReference type="PANTHER" id="PTHR13016:SF0">
    <property type="entry name" value="AMME SYNDROME CANDIDATE GENE 1 PROTEIN"/>
    <property type="match status" value="1"/>
</dbReference>
<feature type="compositionally biased region" description="Acidic residues" evidence="1">
    <location>
        <begin position="49"/>
        <end position="77"/>
    </location>
</feature>
<dbReference type="NCBIfam" id="TIGR00296">
    <property type="entry name" value="TIGR00296 family protein"/>
    <property type="match status" value="1"/>
</dbReference>